<evidence type="ECO:0000313" key="3">
    <source>
        <dbReference type="Proteomes" id="UP000197003"/>
    </source>
</evidence>
<dbReference type="GO" id="GO:0010038">
    <property type="term" value="P:response to metal ion"/>
    <property type="evidence" value="ECO:0007669"/>
    <property type="project" value="InterPro"/>
</dbReference>
<dbReference type="OrthoDB" id="5297811at2"/>
<dbReference type="PANTHER" id="PTHR23419:SF8">
    <property type="entry name" value="FI09726P"/>
    <property type="match status" value="1"/>
</dbReference>
<proteinExistence type="inferred from homology"/>
<dbReference type="InterPro" id="IPR015867">
    <property type="entry name" value="N-reg_PII/ATP_PRibTrfase_C"/>
</dbReference>
<sequence>MILFYIPCPDKNSAQSIARTLLEEKLVGCANIIPGMESMYWWEGKLETSSEHILILKALNTPDAQSRITKRVEELHPYEVPCVMTLPVLGINPAFKNWLEESQR</sequence>
<dbReference type="Pfam" id="PF03091">
    <property type="entry name" value="CutA1"/>
    <property type="match status" value="1"/>
</dbReference>
<dbReference type="InterPro" id="IPR011322">
    <property type="entry name" value="N-reg_PII-like_a/b"/>
</dbReference>
<dbReference type="AlphaFoldDB" id="A0A1Z3NAQ1"/>
<name>A0A1Z3NAQ1_BDEBC</name>
<organism evidence="2 3">
    <name type="scientific">Bdellovibrio bacteriovorus</name>
    <dbReference type="NCBI Taxonomy" id="959"/>
    <lineage>
        <taxon>Bacteria</taxon>
        <taxon>Pseudomonadati</taxon>
        <taxon>Bdellovibrionota</taxon>
        <taxon>Bdellovibrionia</taxon>
        <taxon>Bdellovibrionales</taxon>
        <taxon>Pseudobdellovibrionaceae</taxon>
        <taxon>Bdellovibrio</taxon>
    </lineage>
</organism>
<dbReference type="InterPro" id="IPR004323">
    <property type="entry name" value="Ion_tolerance_CutA"/>
</dbReference>
<dbReference type="GO" id="GO:0005507">
    <property type="term" value="F:copper ion binding"/>
    <property type="evidence" value="ECO:0007669"/>
    <property type="project" value="TreeGrafter"/>
</dbReference>
<dbReference type="PANTHER" id="PTHR23419">
    <property type="entry name" value="DIVALENT CATION TOLERANCE CUTA-RELATED"/>
    <property type="match status" value="1"/>
</dbReference>
<reference evidence="2 3" key="1">
    <citation type="submission" date="2017-04" db="EMBL/GenBank/DDBJ databases">
        <title>Whole genome sequence of Bdellovibrio bacteriovorus strain SSB218315.</title>
        <authorList>
            <person name="Oyedara O."/>
            <person name="Rodriguez-Perez M.A."/>
        </authorList>
    </citation>
    <scope>NUCLEOTIDE SEQUENCE [LARGE SCALE GENOMIC DNA]</scope>
    <source>
        <strain evidence="2 3">SSB218315</strain>
    </source>
</reference>
<accession>A0A1Z3NAQ1</accession>
<evidence type="ECO:0000256" key="1">
    <source>
        <dbReference type="ARBA" id="ARBA00010169"/>
    </source>
</evidence>
<protein>
    <submittedName>
        <fullName evidence="2">Divalent cation tolerance protein</fullName>
    </submittedName>
</protein>
<evidence type="ECO:0000313" key="2">
    <source>
        <dbReference type="EMBL" id="ASD64550.1"/>
    </source>
</evidence>
<dbReference type="RefSeq" id="WP_088566015.1">
    <property type="nucleotide sequence ID" value="NZ_CP020946.1"/>
</dbReference>
<gene>
    <name evidence="2" type="ORF">B9G79_13700</name>
</gene>
<comment type="similarity">
    <text evidence="1">Belongs to the CutA family.</text>
</comment>
<dbReference type="Gene3D" id="3.30.70.120">
    <property type="match status" value="1"/>
</dbReference>
<dbReference type="Proteomes" id="UP000197003">
    <property type="component" value="Chromosome"/>
</dbReference>
<dbReference type="EMBL" id="CP020946">
    <property type="protein sequence ID" value="ASD64550.1"/>
    <property type="molecule type" value="Genomic_DNA"/>
</dbReference>
<dbReference type="SUPFAM" id="SSF54913">
    <property type="entry name" value="GlnB-like"/>
    <property type="match status" value="1"/>
</dbReference>